<gene>
    <name evidence="1" type="ORF">I596_406</name>
</gene>
<dbReference type="STRING" id="1300342.I596_406"/>
<protein>
    <submittedName>
        <fullName evidence="1">Uncharacterized protein</fullName>
    </submittedName>
</protein>
<reference evidence="1 2" key="1">
    <citation type="submission" date="2016-04" db="EMBL/GenBank/DDBJ databases">
        <title>Complete genome sequence of Dokdonella koreensis DS-123T.</title>
        <authorList>
            <person name="Kim J.F."/>
            <person name="Lee H."/>
            <person name="Kwak M.-J."/>
        </authorList>
    </citation>
    <scope>NUCLEOTIDE SEQUENCE [LARGE SCALE GENOMIC DNA]</scope>
    <source>
        <strain evidence="1 2">DS-123</strain>
    </source>
</reference>
<organism evidence="1 2">
    <name type="scientific">Dokdonella koreensis DS-123</name>
    <dbReference type="NCBI Taxonomy" id="1300342"/>
    <lineage>
        <taxon>Bacteria</taxon>
        <taxon>Pseudomonadati</taxon>
        <taxon>Pseudomonadota</taxon>
        <taxon>Gammaproteobacteria</taxon>
        <taxon>Lysobacterales</taxon>
        <taxon>Rhodanobacteraceae</taxon>
        <taxon>Dokdonella</taxon>
    </lineage>
</organism>
<sequence>MGVDVGERAGRLYVPAAGAARDLRPGAGVRRAETPHRLRGRT</sequence>
<evidence type="ECO:0000313" key="2">
    <source>
        <dbReference type="Proteomes" id="UP000076830"/>
    </source>
</evidence>
<dbReference type="KEGG" id="dko:I596_406"/>
<dbReference type="Proteomes" id="UP000076830">
    <property type="component" value="Chromosome"/>
</dbReference>
<keyword evidence="2" id="KW-1185">Reference proteome</keyword>
<name>A0A167GDG7_9GAMM</name>
<dbReference type="AlphaFoldDB" id="A0A167GDG7"/>
<dbReference type="EMBL" id="CP015249">
    <property type="protein sequence ID" value="ANB16443.1"/>
    <property type="molecule type" value="Genomic_DNA"/>
</dbReference>
<evidence type="ECO:0000313" key="1">
    <source>
        <dbReference type="EMBL" id="ANB16443.1"/>
    </source>
</evidence>
<accession>A0A167GDG7</accession>
<proteinExistence type="predicted"/>